<accession>A0ACC1IGS3</accession>
<proteinExistence type="predicted"/>
<gene>
    <name evidence="1" type="primary">PTR2_1</name>
    <name evidence="1" type="ORF">LPJ66_006169</name>
</gene>
<dbReference type="Proteomes" id="UP001150581">
    <property type="component" value="Unassembled WGS sequence"/>
</dbReference>
<keyword evidence="2" id="KW-1185">Reference proteome</keyword>
<reference evidence="1" key="1">
    <citation type="submission" date="2022-07" db="EMBL/GenBank/DDBJ databases">
        <title>Phylogenomic reconstructions and comparative analyses of Kickxellomycotina fungi.</title>
        <authorList>
            <person name="Reynolds N.K."/>
            <person name="Stajich J.E."/>
            <person name="Barry K."/>
            <person name="Grigoriev I.V."/>
            <person name="Crous P."/>
            <person name="Smith M.E."/>
        </authorList>
    </citation>
    <scope>NUCLEOTIDE SEQUENCE</scope>
    <source>
        <strain evidence="1">Benny 63K</strain>
    </source>
</reference>
<feature type="non-terminal residue" evidence="1">
    <location>
        <position position="1"/>
    </location>
</feature>
<evidence type="ECO:0000313" key="1">
    <source>
        <dbReference type="EMBL" id="KAJ1892730.1"/>
    </source>
</evidence>
<comment type="caution">
    <text evidence="1">The sequence shown here is derived from an EMBL/GenBank/DDBJ whole genome shotgun (WGS) entry which is preliminary data.</text>
</comment>
<evidence type="ECO:0000313" key="2">
    <source>
        <dbReference type="Proteomes" id="UP001150581"/>
    </source>
</evidence>
<dbReference type="EMBL" id="JANBPG010000944">
    <property type="protein sequence ID" value="KAJ1892730.1"/>
    <property type="molecule type" value="Genomic_DNA"/>
</dbReference>
<organism evidence="1 2">
    <name type="scientific">Kickxella alabastrina</name>
    <dbReference type="NCBI Taxonomy" id="61397"/>
    <lineage>
        <taxon>Eukaryota</taxon>
        <taxon>Fungi</taxon>
        <taxon>Fungi incertae sedis</taxon>
        <taxon>Zoopagomycota</taxon>
        <taxon>Kickxellomycotina</taxon>
        <taxon>Kickxellomycetes</taxon>
        <taxon>Kickxellales</taxon>
        <taxon>Kickxellaceae</taxon>
        <taxon>Kickxella</taxon>
    </lineage>
</organism>
<name>A0ACC1IGS3_9FUNG</name>
<protein>
    <submittedName>
        <fullName evidence="1">Peptide transporter ptr2</fullName>
    </submittedName>
</protein>
<sequence length="86" mass="9637">YAYKRAPESMKSIVMSIFLITNAGGSLLAFCFNSISSNPHLVENFAIVSGLMGGFAILFYVCFRHYDQMEVEELKGNTNFGDRLDQ</sequence>